<evidence type="ECO:0000313" key="4">
    <source>
        <dbReference type="Proteomes" id="UP000054742"/>
    </source>
</evidence>
<dbReference type="STRING" id="29422.Lbru_2195"/>
<accession>A0A0W0SER2</accession>
<protein>
    <submittedName>
        <fullName evidence="3">Uncharacterized protein</fullName>
    </submittedName>
</protein>
<dbReference type="Proteomes" id="UP000054742">
    <property type="component" value="Unassembled WGS sequence"/>
</dbReference>
<evidence type="ECO:0000256" key="1">
    <source>
        <dbReference type="SAM" id="Coils"/>
    </source>
</evidence>
<feature type="transmembrane region" description="Helical" evidence="2">
    <location>
        <begin position="145"/>
        <end position="163"/>
    </location>
</feature>
<dbReference type="AlphaFoldDB" id="A0A0W0SER2"/>
<comment type="caution">
    <text evidence="3">The sequence shown here is derived from an EMBL/GenBank/DDBJ whole genome shotgun (WGS) entry which is preliminary data.</text>
</comment>
<keyword evidence="2" id="KW-0812">Transmembrane</keyword>
<feature type="coiled-coil region" evidence="1">
    <location>
        <begin position="13"/>
        <end position="44"/>
    </location>
</feature>
<dbReference type="RefSeq" id="WP_058442180.1">
    <property type="nucleotide sequence ID" value="NZ_CAAAHU010000005.1"/>
</dbReference>
<keyword evidence="4" id="KW-1185">Reference proteome</keyword>
<organism evidence="3 4">
    <name type="scientific">Legionella brunensis</name>
    <dbReference type="NCBI Taxonomy" id="29422"/>
    <lineage>
        <taxon>Bacteria</taxon>
        <taxon>Pseudomonadati</taxon>
        <taxon>Pseudomonadota</taxon>
        <taxon>Gammaproteobacteria</taxon>
        <taxon>Legionellales</taxon>
        <taxon>Legionellaceae</taxon>
        <taxon>Legionella</taxon>
    </lineage>
</organism>
<feature type="transmembrane region" description="Helical" evidence="2">
    <location>
        <begin position="183"/>
        <end position="200"/>
    </location>
</feature>
<feature type="transmembrane region" description="Helical" evidence="2">
    <location>
        <begin position="220"/>
        <end position="238"/>
    </location>
</feature>
<reference evidence="3 4" key="1">
    <citation type="submission" date="2015-11" db="EMBL/GenBank/DDBJ databases">
        <title>Genomic analysis of 38 Legionella species identifies large and diverse effector repertoires.</title>
        <authorList>
            <person name="Burstein D."/>
            <person name="Amaro F."/>
            <person name="Zusman T."/>
            <person name="Lifshitz Z."/>
            <person name="Cohen O."/>
            <person name="Gilbert J.A."/>
            <person name="Pupko T."/>
            <person name="Shuman H.A."/>
            <person name="Segal G."/>
        </authorList>
    </citation>
    <scope>NUCLEOTIDE SEQUENCE [LARGE SCALE GENOMIC DNA]</scope>
    <source>
        <strain evidence="3 4">ATCC 43878</strain>
    </source>
</reference>
<dbReference type="PATRIC" id="fig|29422.6.peg.2340"/>
<keyword evidence="2" id="KW-1133">Transmembrane helix</keyword>
<evidence type="ECO:0000313" key="3">
    <source>
        <dbReference type="EMBL" id="KTC81675.1"/>
    </source>
</evidence>
<gene>
    <name evidence="3" type="ORF">Lbru_2195</name>
</gene>
<proteinExistence type="predicted"/>
<dbReference type="EMBL" id="LNXV01000029">
    <property type="protein sequence ID" value="KTC81675.1"/>
    <property type="molecule type" value="Genomic_DNA"/>
</dbReference>
<keyword evidence="2" id="KW-0472">Membrane</keyword>
<sequence>MPLNPNELTPLILPTDENNLEEKLENAERIRKELITILDKFENNTNSAIAWLVPVNTSTSIFPEFVSPGQRLSASAVSALAASLANSLGSVWQNYDKTGSTKCCSFKSFIDFIKSPIGAPVFSYSMLLCFKTLGDFAPELPDNPAMLSLIGAIFAVSLSNGVLTHLGAKSEVNPLFKITRKDVANGMIAFISAAGFLAQIDRMLKMNMDPTTYETFGPYMLPAEAAIGLVCGVLRLIIPATVRSSNDKEDALLIMNKIKQNWDEINKHIRFTGNLIYISGLAIEANKLLDQEAATILISAILAGPVVATVIDKVTSCSKATTTSDLITSSAVNSPIFGKTENNINGTEEKEVNEYHVDML</sequence>
<name>A0A0W0SER2_9GAMM</name>
<keyword evidence="1" id="KW-0175">Coiled coil</keyword>
<evidence type="ECO:0000256" key="2">
    <source>
        <dbReference type="SAM" id="Phobius"/>
    </source>
</evidence>